<dbReference type="InterPro" id="IPR018775">
    <property type="entry name" value="RlaP"/>
</dbReference>
<dbReference type="Proteomes" id="UP000255036">
    <property type="component" value="Unassembled WGS sequence"/>
</dbReference>
<reference evidence="1 2" key="1">
    <citation type="submission" date="2018-07" db="EMBL/GenBank/DDBJ databases">
        <title>Anaerosacharophilus polymeroproducens gen. nov. sp. nov., an anaerobic bacterium isolated from salt field.</title>
        <authorList>
            <person name="Kim W."/>
            <person name="Yang S.-H."/>
            <person name="Oh J."/>
            <person name="Lee J.-H."/>
            <person name="Kwon K.K."/>
        </authorList>
    </citation>
    <scope>NUCLEOTIDE SEQUENCE [LARGE SCALE GENOMIC DNA]</scope>
    <source>
        <strain evidence="1 2">MCWD5</strain>
    </source>
</reference>
<comment type="caution">
    <text evidence="1">The sequence shown here is derived from an EMBL/GenBank/DDBJ whole genome shotgun (WGS) entry which is preliminary data.</text>
</comment>
<dbReference type="EMBL" id="QRCT01000034">
    <property type="protein sequence ID" value="RDU22890.1"/>
    <property type="molecule type" value="Genomic_DNA"/>
</dbReference>
<keyword evidence="2" id="KW-1185">Reference proteome</keyword>
<organism evidence="1 2">
    <name type="scientific">Anaerosacchariphilus polymeriproducens</name>
    <dbReference type="NCBI Taxonomy" id="1812858"/>
    <lineage>
        <taxon>Bacteria</taxon>
        <taxon>Bacillati</taxon>
        <taxon>Bacillota</taxon>
        <taxon>Clostridia</taxon>
        <taxon>Lachnospirales</taxon>
        <taxon>Lachnospiraceae</taxon>
        <taxon>Anaerosacchariphilus</taxon>
    </lineage>
</organism>
<accession>A0A371ATR7</accession>
<dbReference type="GO" id="GO:0016740">
    <property type="term" value="F:transferase activity"/>
    <property type="evidence" value="ECO:0007669"/>
    <property type="project" value="UniProtKB-KW"/>
</dbReference>
<protein>
    <submittedName>
        <fullName evidence="1">Nucleotidyltransferase</fullName>
    </submittedName>
</protein>
<dbReference type="PANTHER" id="PTHR34817">
    <property type="entry name" value="NUCLEOTIDYLTRANSFERASE"/>
    <property type="match status" value="1"/>
</dbReference>
<keyword evidence="1" id="KW-0808">Transferase</keyword>
<sequence length="335" mass="39786">MIFKDLLKKEEYDFLKSNKHLDSKIILLGVAGSYSYGTNIETSDIDLRGIALNSKSDLIGMSSFEQYEDTKTDTTIYSFHKIIKLLQNCNPNTIELLGLNPEHYLYRNKIGEELLENKKMFLSKKAVYSFGGYASQQLRRLQNALAKDSYPQKEKEQHILNSVNNAIYDFKRRYNSFDNGSIHLYIEESTQNPEIYMDINLMHYPLRDYKNIWAEMNNIVKSYEKLGKRNKKKDDIHLNKHAMHLIRLYMMAIDILEKEEIVTYRKKEQELLLRIRNGEFQNSSGNFRDDFFELLRDYEKRLEYAKQNTNLPDEPDYKRIEEFAMSVNERIIKEK</sequence>
<evidence type="ECO:0000313" key="1">
    <source>
        <dbReference type="EMBL" id="RDU22890.1"/>
    </source>
</evidence>
<gene>
    <name evidence="1" type="ORF">DWV06_10975</name>
</gene>
<dbReference type="AlphaFoldDB" id="A0A371ATR7"/>
<proteinExistence type="predicted"/>
<dbReference type="OrthoDB" id="569183at2"/>
<name>A0A371ATR7_9FIRM</name>
<evidence type="ECO:0000313" key="2">
    <source>
        <dbReference type="Proteomes" id="UP000255036"/>
    </source>
</evidence>
<dbReference type="PANTHER" id="PTHR34817:SF1">
    <property type="entry name" value="NUCLEOTIDYLTRANSFERASE"/>
    <property type="match status" value="1"/>
</dbReference>
<dbReference type="RefSeq" id="WP_115482233.1">
    <property type="nucleotide sequence ID" value="NZ_QRCT01000034.1"/>
</dbReference>
<dbReference type="Pfam" id="PF10127">
    <property type="entry name" value="RlaP"/>
    <property type="match status" value="1"/>
</dbReference>